<feature type="domain" description="N-acetyltransferase" evidence="2">
    <location>
        <begin position="97"/>
        <end position="255"/>
    </location>
</feature>
<dbReference type="SUPFAM" id="SSF55729">
    <property type="entry name" value="Acyl-CoA N-acyltransferases (Nat)"/>
    <property type="match status" value="1"/>
</dbReference>
<dbReference type="EMBL" id="JH692067">
    <property type="protein sequence ID" value="EIP85364.1"/>
    <property type="molecule type" value="Genomic_DNA"/>
</dbReference>
<dbReference type="InterPro" id="IPR000182">
    <property type="entry name" value="GNAT_dom"/>
</dbReference>
<organism evidence="3 4">
    <name type="scientific">Burkholderia humptydooensis MSMB43</name>
    <dbReference type="NCBI Taxonomy" id="441157"/>
    <lineage>
        <taxon>Bacteria</taxon>
        <taxon>Pseudomonadati</taxon>
        <taxon>Pseudomonadota</taxon>
        <taxon>Betaproteobacteria</taxon>
        <taxon>Burkholderiales</taxon>
        <taxon>Burkholderiaceae</taxon>
        <taxon>Burkholderia</taxon>
        <taxon>pseudomallei group</taxon>
    </lineage>
</organism>
<protein>
    <submittedName>
        <fullName evidence="3">Acetyltransferase, GNAT family protein</fullName>
    </submittedName>
</protein>
<accession>A0ABN0FZG6</accession>
<dbReference type="Gene3D" id="3.40.630.30">
    <property type="match status" value="1"/>
</dbReference>
<proteinExistence type="predicted"/>
<dbReference type="InterPro" id="IPR051908">
    <property type="entry name" value="Ribosomal_N-acetyltransferase"/>
</dbReference>
<dbReference type="Pfam" id="PF13302">
    <property type="entry name" value="Acetyltransf_3"/>
    <property type="match status" value="1"/>
</dbReference>
<sequence length="304" mass="32985">MNDPRDPPTAAPVRAPRSGASRRRLLQSDAPPRCRAGRSGIVARASSPTGAPFIVSGILFVSDNAYTNEFGQPTGTPVPGWQPRSAPPRTPAQGRFCRIEPVDPGRHANDLYAAYATAADGRDWTYMGGGPFADAASYRAYLEKAAASDDPLHHAIVDLATGKAVGTFALMRADRANGVIEVGFVAYSPLLQKTCAGTEALFLLMRRVFDELGYRRLEWKCDSLNAPSRVAALRYGFTYEGLFRQAVVYKGRSRDTAWYSIVDGEWPVLRPAFEQWLAAGNFDEQGRQRQSLSTLIAAARGGGA</sequence>
<reference evidence="4" key="1">
    <citation type="journal article" date="2012" name="J. Bacteriol.">
        <title>Revised Genome Sequence of Burkholderia thailandensis MSMB43 with Improved Annotation.</title>
        <authorList>
            <person name="Zhuo Y."/>
            <person name="Liu L."/>
            <person name="Wang Q."/>
            <person name="Liu X."/>
            <person name="Ren B."/>
            <person name="Liu M."/>
            <person name="Ni P."/>
            <person name="Cheng Y.Q."/>
            <person name="Zhang L."/>
        </authorList>
    </citation>
    <scope>NUCLEOTIDE SEQUENCE [LARGE SCALE GENOMIC DNA]</scope>
    <source>
        <strain evidence="4">MSMB43</strain>
    </source>
</reference>
<feature type="region of interest" description="Disordered" evidence="1">
    <location>
        <begin position="1"/>
        <end position="40"/>
    </location>
</feature>
<evidence type="ECO:0000313" key="4">
    <source>
        <dbReference type="Proteomes" id="UP000004682"/>
    </source>
</evidence>
<keyword evidence="4" id="KW-1185">Reference proteome</keyword>
<dbReference type="PANTHER" id="PTHR43441:SF2">
    <property type="entry name" value="FAMILY ACETYLTRANSFERASE, PUTATIVE (AFU_ORTHOLOGUE AFUA_7G00850)-RELATED"/>
    <property type="match status" value="1"/>
</dbReference>
<feature type="region of interest" description="Disordered" evidence="1">
    <location>
        <begin position="72"/>
        <end position="92"/>
    </location>
</feature>
<dbReference type="PANTHER" id="PTHR43441">
    <property type="entry name" value="RIBOSOMAL-PROTEIN-SERINE ACETYLTRANSFERASE"/>
    <property type="match status" value="1"/>
</dbReference>
<evidence type="ECO:0000256" key="1">
    <source>
        <dbReference type="SAM" id="MobiDB-lite"/>
    </source>
</evidence>
<dbReference type="PROSITE" id="PS51186">
    <property type="entry name" value="GNAT"/>
    <property type="match status" value="1"/>
</dbReference>
<dbReference type="Proteomes" id="UP000004682">
    <property type="component" value="Unassembled WGS sequence"/>
</dbReference>
<dbReference type="InterPro" id="IPR016181">
    <property type="entry name" value="Acyl_CoA_acyltransferase"/>
</dbReference>
<name>A0ABN0FZG6_9BURK</name>
<evidence type="ECO:0000313" key="3">
    <source>
        <dbReference type="EMBL" id="EIP85364.1"/>
    </source>
</evidence>
<evidence type="ECO:0000259" key="2">
    <source>
        <dbReference type="PROSITE" id="PS51186"/>
    </source>
</evidence>
<gene>
    <name evidence="3" type="ORF">A33K_17918</name>
</gene>